<keyword evidence="2" id="KW-1185">Reference proteome</keyword>
<reference evidence="1 2" key="1">
    <citation type="submission" date="2019-02" db="EMBL/GenBank/DDBJ databases">
        <title>Deep-cultivation of Planctomycetes and their phenomic and genomic characterization uncovers novel biology.</title>
        <authorList>
            <person name="Wiegand S."/>
            <person name="Jogler M."/>
            <person name="Boedeker C."/>
            <person name="Pinto D."/>
            <person name="Vollmers J."/>
            <person name="Rivas-Marin E."/>
            <person name="Kohn T."/>
            <person name="Peeters S.H."/>
            <person name="Heuer A."/>
            <person name="Rast P."/>
            <person name="Oberbeckmann S."/>
            <person name="Bunk B."/>
            <person name="Jeske O."/>
            <person name="Meyerdierks A."/>
            <person name="Storesund J.E."/>
            <person name="Kallscheuer N."/>
            <person name="Luecker S."/>
            <person name="Lage O.M."/>
            <person name="Pohl T."/>
            <person name="Merkel B.J."/>
            <person name="Hornburger P."/>
            <person name="Mueller R.-W."/>
            <person name="Bruemmer F."/>
            <person name="Labrenz M."/>
            <person name="Spormann A.M."/>
            <person name="Op den Camp H."/>
            <person name="Overmann J."/>
            <person name="Amann R."/>
            <person name="Jetten M.S.M."/>
            <person name="Mascher T."/>
            <person name="Medema M.H."/>
            <person name="Devos D.P."/>
            <person name="Kaster A.-K."/>
            <person name="Ovreas L."/>
            <person name="Rohde M."/>
            <person name="Galperin M.Y."/>
            <person name="Jogler C."/>
        </authorList>
    </citation>
    <scope>NUCLEOTIDE SEQUENCE [LARGE SCALE GENOMIC DNA]</scope>
    <source>
        <strain evidence="1 2">Mal33</strain>
    </source>
</reference>
<dbReference type="AlphaFoldDB" id="A0A518J187"/>
<proteinExistence type="predicted"/>
<evidence type="ECO:0000313" key="2">
    <source>
        <dbReference type="Proteomes" id="UP000316770"/>
    </source>
</evidence>
<organism evidence="1 2">
    <name type="scientific">Rosistilla oblonga</name>
    <dbReference type="NCBI Taxonomy" id="2527990"/>
    <lineage>
        <taxon>Bacteria</taxon>
        <taxon>Pseudomonadati</taxon>
        <taxon>Planctomycetota</taxon>
        <taxon>Planctomycetia</taxon>
        <taxon>Pirellulales</taxon>
        <taxon>Pirellulaceae</taxon>
        <taxon>Rosistilla</taxon>
    </lineage>
</organism>
<sequence>MMWGRMICSDDKMVVLAQTLIVLESDQRMKRMVRELVFGGWQEILQNADDGIR</sequence>
<accession>A0A518J187</accession>
<evidence type="ECO:0000313" key="1">
    <source>
        <dbReference type="EMBL" id="QDV59075.1"/>
    </source>
</evidence>
<gene>
    <name evidence="1" type="ORF">Mal33_51000</name>
</gene>
<dbReference type="Proteomes" id="UP000316770">
    <property type="component" value="Chromosome"/>
</dbReference>
<name>A0A518J187_9BACT</name>
<dbReference type="EMBL" id="CP036318">
    <property type="protein sequence ID" value="QDV59075.1"/>
    <property type="molecule type" value="Genomic_DNA"/>
</dbReference>
<protein>
    <submittedName>
        <fullName evidence="1">Uncharacterized protein</fullName>
    </submittedName>
</protein>